<name>A0A0E9R2E1_ANGAN</name>
<accession>A0A0E9R2E1</accession>
<dbReference type="EMBL" id="GBXM01085261">
    <property type="protein sequence ID" value="JAH23316.1"/>
    <property type="molecule type" value="Transcribed_RNA"/>
</dbReference>
<organism evidence="1">
    <name type="scientific">Anguilla anguilla</name>
    <name type="common">European freshwater eel</name>
    <name type="synonym">Muraena anguilla</name>
    <dbReference type="NCBI Taxonomy" id="7936"/>
    <lineage>
        <taxon>Eukaryota</taxon>
        <taxon>Metazoa</taxon>
        <taxon>Chordata</taxon>
        <taxon>Craniata</taxon>
        <taxon>Vertebrata</taxon>
        <taxon>Euteleostomi</taxon>
        <taxon>Actinopterygii</taxon>
        <taxon>Neopterygii</taxon>
        <taxon>Teleostei</taxon>
        <taxon>Anguilliformes</taxon>
        <taxon>Anguillidae</taxon>
        <taxon>Anguilla</taxon>
    </lineage>
</organism>
<dbReference type="AlphaFoldDB" id="A0A0E9R2E1"/>
<evidence type="ECO:0000313" key="1">
    <source>
        <dbReference type="EMBL" id="JAH23316.1"/>
    </source>
</evidence>
<protein>
    <submittedName>
        <fullName evidence="1">Uncharacterized protein</fullName>
    </submittedName>
</protein>
<reference evidence="1" key="1">
    <citation type="submission" date="2014-11" db="EMBL/GenBank/DDBJ databases">
        <authorList>
            <person name="Amaro Gonzalez C."/>
        </authorList>
    </citation>
    <scope>NUCLEOTIDE SEQUENCE</scope>
</reference>
<proteinExistence type="predicted"/>
<sequence>MQAACWSSGCGYCYYCRECGHRWTSVVRETVDLPLYRLLKLFQLLSVH</sequence>
<reference evidence="1" key="2">
    <citation type="journal article" date="2015" name="Fish Shellfish Immunol.">
        <title>Early steps in the European eel (Anguilla anguilla)-Vibrio vulnificus interaction in the gills: Role of the RtxA13 toxin.</title>
        <authorList>
            <person name="Callol A."/>
            <person name="Pajuelo D."/>
            <person name="Ebbesson L."/>
            <person name="Teles M."/>
            <person name="MacKenzie S."/>
            <person name="Amaro C."/>
        </authorList>
    </citation>
    <scope>NUCLEOTIDE SEQUENCE</scope>
</reference>